<dbReference type="EMBL" id="BMOK01000007">
    <property type="protein sequence ID" value="GGL55133.1"/>
    <property type="molecule type" value="Genomic_DNA"/>
</dbReference>
<dbReference type="Proteomes" id="UP000654670">
    <property type="component" value="Unassembled WGS sequence"/>
</dbReference>
<dbReference type="GO" id="GO:0016787">
    <property type="term" value="F:hydrolase activity"/>
    <property type="evidence" value="ECO:0007669"/>
    <property type="project" value="InterPro"/>
</dbReference>
<reference evidence="1" key="1">
    <citation type="journal article" date="2014" name="Int. J. Syst. Evol. Microbiol.">
        <title>Complete genome sequence of Corynebacterium casei LMG S-19264T (=DSM 44701T), isolated from a smear-ripened cheese.</title>
        <authorList>
            <consortium name="US DOE Joint Genome Institute (JGI-PGF)"/>
            <person name="Walter F."/>
            <person name="Albersmeier A."/>
            <person name="Kalinowski J."/>
            <person name="Ruckert C."/>
        </authorList>
    </citation>
    <scope>NUCLEOTIDE SEQUENCE</scope>
    <source>
        <strain evidence="1">JCM 15325</strain>
    </source>
</reference>
<protein>
    <recommendedName>
        <fullName evidence="3">Arginine utilization protein RocB</fullName>
    </recommendedName>
</protein>
<dbReference type="InterPro" id="IPR012166">
    <property type="entry name" value="Uncharacterised_RocB"/>
</dbReference>
<organism evidence="1 2">
    <name type="scientific">Sporolactobacillus putidus</name>
    <dbReference type="NCBI Taxonomy" id="492735"/>
    <lineage>
        <taxon>Bacteria</taxon>
        <taxon>Bacillati</taxon>
        <taxon>Bacillota</taxon>
        <taxon>Bacilli</taxon>
        <taxon>Bacillales</taxon>
        <taxon>Sporolactobacillaceae</taxon>
        <taxon>Sporolactobacillus</taxon>
    </lineage>
</organism>
<dbReference type="PANTHER" id="PTHR43808">
    <property type="entry name" value="ACETYLORNITHINE DEACETYLASE"/>
    <property type="match status" value="1"/>
</dbReference>
<dbReference type="Pfam" id="PF01546">
    <property type="entry name" value="Peptidase_M20"/>
    <property type="match status" value="1"/>
</dbReference>
<dbReference type="SUPFAM" id="SSF53187">
    <property type="entry name" value="Zn-dependent exopeptidases"/>
    <property type="match status" value="1"/>
</dbReference>
<gene>
    <name evidence="1" type="ORF">GCM10007968_19030</name>
</gene>
<dbReference type="RefSeq" id="WP_188802876.1">
    <property type="nucleotide sequence ID" value="NZ_BMOK01000007.1"/>
</dbReference>
<reference evidence="1" key="2">
    <citation type="submission" date="2020-09" db="EMBL/GenBank/DDBJ databases">
        <authorList>
            <person name="Sun Q."/>
            <person name="Ohkuma M."/>
        </authorList>
    </citation>
    <scope>NUCLEOTIDE SEQUENCE</scope>
    <source>
        <strain evidence="1">JCM 15325</strain>
    </source>
</reference>
<dbReference type="InterPro" id="IPR050072">
    <property type="entry name" value="Peptidase_M20A"/>
</dbReference>
<accession>A0A917S338</accession>
<evidence type="ECO:0000313" key="2">
    <source>
        <dbReference type="Proteomes" id="UP000654670"/>
    </source>
</evidence>
<dbReference type="InterPro" id="IPR002933">
    <property type="entry name" value="Peptidase_M20"/>
</dbReference>
<evidence type="ECO:0008006" key="3">
    <source>
        <dbReference type="Google" id="ProtNLM"/>
    </source>
</evidence>
<keyword evidence="2" id="KW-1185">Reference proteome</keyword>
<dbReference type="AlphaFoldDB" id="A0A917S338"/>
<dbReference type="Gene3D" id="3.40.630.10">
    <property type="entry name" value="Zn peptidases"/>
    <property type="match status" value="1"/>
</dbReference>
<proteinExistence type="predicted"/>
<dbReference type="PANTHER" id="PTHR43808:SF27">
    <property type="entry name" value="PROTEIN ROCB"/>
    <property type="match status" value="1"/>
</dbReference>
<dbReference type="PIRSF" id="PIRSF010386">
    <property type="entry name" value="RocB"/>
    <property type="match status" value="1"/>
</dbReference>
<name>A0A917S338_9BACL</name>
<evidence type="ECO:0000313" key="1">
    <source>
        <dbReference type="EMBL" id="GGL55133.1"/>
    </source>
</evidence>
<comment type="caution">
    <text evidence="1">The sequence shown here is derived from an EMBL/GenBank/DDBJ whole genome shotgun (WGS) entry which is preliminary data.</text>
</comment>
<sequence>MTKWRTREQLIELLCDLVKIPSISESEAEKMFPDVVINQLSDLSYFKKNPDHLKKTPTGDGRFYATALVKHRSSVKETVILFSHFDVVGVQDYGRWKEAAFQPEELTQMFYQNGINCTEQVRRDIETGNWLFGRGTMDMKCGLALHLSMIEWACEGEFDGNILLVSVPDEEANSIGMRAAVPGLVEIAEEFNLSYIFALNAEPMFTAYPGDRNKYIYTGSIGKIMPGFLCCGKATHVGEPFAGLNGNFMASVLTSELELDTELCDSDEGNAAPPPSNLMQRDLKEGYSVQIPHRAVTLFNFFLLERTVKEAVSLLRQKAGQAALKIERTFNERAERFSERTSSSPASVKVNVMTYEELSGYACERLGKKRVRSELEQVLSRRGELDDRGITIKLADRLSSMCKELEPLIVIFFAPPFYPAVSSHQLPLVQEVISKVGTYAGDSHHIQMIWRHYFNGISDLSYIGLANEKATMDTLITNMPLWNKGYSIPFKEIEKLSVPVINLGPVGRDAHQWTERLDTDYAFGPLPDMLRFCIHQIFSLSKQTAKSAK</sequence>